<dbReference type="PANTHER" id="PTHR40044">
    <property type="entry name" value="INTEGRAL MEMBRANE PROTEIN-RELATED"/>
    <property type="match status" value="1"/>
</dbReference>
<sequence>MNSKKRVSGVSDTRSMVLAALIAALYVVLTTVLSALSFGPFQIRLSEMFNHLVVFNKRYIAAVTLGVFIANIIASPFGFLDIATGTIQTLLALLVMYWLSKFVHNRIAQMAINTVVAVFFMCMIAWEIAIVSKTAFWPTFWANWLSIGWGELVSMIFGGVVIYLLSLKIDFTK</sequence>
<feature type="transmembrane region" description="Helical" evidence="1">
    <location>
        <begin position="16"/>
        <end position="38"/>
    </location>
</feature>
<reference evidence="6" key="6">
    <citation type="submission" date="2022-11" db="EMBL/GenBank/DDBJ databases">
        <title>Whole genome sequence of Levilactobacillus brevis SMB091.</title>
        <authorList>
            <person name="Kim J.-M."/>
            <person name="Kim O.-C."/>
            <person name="Choi Y.H."/>
            <person name="Han N.S."/>
            <person name="Hurh B."/>
        </authorList>
    </citation>
    <scope>NUCLEOTIDE SEQUENCE</scope>
    <source>
        <strain evidence="6">SMB091</strain>
    </source>
</reference>
<keyword evidence="1" id="KW-0812">Transmembrane</keyword>
<dbReference type="EMBL" id="JAERKF010000006">
    <property type="protein sequence ID" value="MBS1010398.1"/>
    <property type="molecule type" value="Genomic_DNA"/>
</dbReference>
<dbReference type="OrthoDB" id="1706970at2"/>
<name>A0A0C1PSI8_LEVBR</name>
<dbReference type="EMBL" id="CP113117">
    <property type="protein sequence ID" value="WAD01045.1"/>
    <property type="molecule type" value="Genomic_DNA"/>
</dbReference>
<feature type="transmembrane region" description="Helical" evidence="1">
    <location>
        <begin position="144"/>
        <end position="165"/>
    </location>
</feature>
<dbReference type="EMBL" id="NVYO01000001">
    <property type="protein sequence ID" value="PBQ24915.1"/>
    <property type="molecule type" value="Genomic_DNA"/>
</dbReference>
<dbReference type="Pfam" id="PF06177">
    <property type="entry name" value="QueT"/>
    <property type="match status" value="1"/>
</dbReference>
<keyword evidence="1" id="KW-0472">Membrane</keyword>
<reference evidence="2" key="4">
    <citation type="submission" date="2020-12" db="EMBL/GenBank/DDBJ databases">
        <authorList>
            <person name="Mcmullen J.G."/>
        </authorList>
    </citation>
    <scope>NUCLEOTIDE SEQUENCE</scope>
    <source>
        <strain evidence="2">Dm-2019-70</strain>
    </source>
</reference>
<evidence type="ECO:0000313" key="7">
    <source>
        <dbReference type="Proteomes" id="UP000217918"/>
    </source>
</evidence>
<accession>A0A0C1PSI8</accession>
<evidence type="ECO:0000313" key="2">
    <source>
        <dbReference type="EMBL" id="MBS1010398.1"/>
    </source>
</evidence>
<reference evidence="5" key="2">
    <citation type="submission" date="2018-05" db="EMBL/GenBank/DDBJ databases">
        <title>Genome Comparison of Lactic Acid Bacteria Isolated from non-Wheat Sourdough.</title>
        <authorList>
            <person name="Rice T."/>
            <person name="Axel C."/>
            <person name="Lynch K.M."/>
            <person name="Benz C."/>
            <person name="Arendt E.K."/>
            <person name="Coffey A."/>
        </authorList>
    </citation>
    <scope>NUCLEOTIDE SEQUENCE</scope>
    <source>
        <strain evidence="5">TR055</strain>
    </source>
</reference>
<feature type="transmembrane region" description="Helical" evidence="1">
    <location>
        <begin position="59"/>
        <end position="76"/>
    </location>
</feature>
<evidence type="ECO:0000256" key="1">
    <source>
        <dbReference type="SAM" id="Phobius"/>
    </source>
</evidence>
<evidence type="ECO:0000313" key="3">
    <source>
        <dbReference type="EMBL" id="PBQ24915.1"/>
    </source>
</evidence>
<evidence type="ECO:0000313" key="6">
    <source>
        <dbReference type="EMBL" id="WAD01045.1"/>
    </source>
</evidence>
<dbReference type="RefSeq" id="WP_011668945.1">
    <property type="nucleotide sequence ID" value="NZ_BBOW01000104.1"/>
</dbReference>
<dbReference type="Proteomes" id="UP000307074">
    <property type="component" value="Chromosome"/>
</dbReference>
<organism evidence="3 7">
    <name type="scientific">Levilactobacillus brevis</name>
    <name type="common">Lactobacillus brevis</name>
    <dbReference type="NCBI Taxonomy" id="1580"/>
    <lineage>
        <taxon>Bacteria</taxon>
        <taxon>Bacillati</taxon>
        <taxon>Bacillota</taxon>
        <taxon>Bacilli</taxon>
        <taxon>Lactobacillales</taxon>
        <taxon>Lactobacillaceae</taxon>
        <taxon>Levilactobacillus</taxon>
    </lineage>
</organism>
<feature type="transmembrane region" description="Helical" evidence="1">
    <location>
        <begin position="82"/>
        <end position="99"/>
    </location>
</feature>
<dbReference type="PANTHER" id="PTHR40044:SF1">
    <property type="entry name" value="INTEGRAL MEMBRANE PROTEIN"/>
    <property type="match status" value="1"/>
</dbReference>
<evidence type="ECO:0000313" key="8">
    <source>
        <dbReference type="Proteomes" id="UP000307074"/>
    </source>
</evidence>
<dbReference type="GeneID" id="56994200"/>
<reference evidence="4 8" key="3">
    <citation type="submission" date="2018-07" db="EMBL/GenBank/DDBJ databases">
        <authorList>
            <person name="Feyereisen M."/>
        </authorList>
    </citation>
    <scope>NUCLEOTIDE SEQUENCE [LARGE SCALE GENOMIC DNA]</scope>
    <source>
        <strain evidence="4 8">UCCLBBS449</strain>
    </source>
</reference>
<proteinExistence type="predicted"/>
<dbReference type="Proteomes" id="UP000785759">
    <property type="component" value="Unassembled WGS sequence"/>
</dbReference>
<dbReference type="EMBL" id="CP031198">
    <property type="protein sequence ID" value="QCZ54365.1"/>
    <property type="molecule type" value="Genomic_DNA"/>
</dbReference>
<gene>
    <name evidence="3" type="ORF">CNR29_13135</name>
    <name evidence="5" type="ORF">DIS17_06850</name>
    <name evidence="2" type="ORF">JK167_06075</name>
    <name evidence="6" type="ORF">ORR04_08880</name>
    <name evidence="4" type="ORF">UCCLBBS449_2463</name>
</gene>
<dbReference type="Proteomes" id="UP001164768">
    <property type="component" value="Chromosome"/>
</dbReference>
<protein>
    <submittedName>
        <fullName evidence="4">Putative membrane protein</fullName>
    </submittedName>
    <submittedName>
        <fullName evidence="3">QueT transporter family protein</fullName>
    </submittedName>
</protein>
<dbReference type="PIRSF" id="PIRSF031501">
    <property type="entry name" value="QueT"/>
    <property type="match status" value="1"/>
</dbReference>
<feature type="transmembrane region" description="Helical" evidence="1">
    <location>
        <begin position="111"/>
        <end position="132"/>
    </location>
</feature>
<keyword evidence="1" id="KW-1133">Transmembrane helix</keyword>
<dbReference type="Proteomes" id="UP000217918">
    <property type="component" value="Unassembled WGS sequence"/>
</dbReference>
<dbReference type="Proteomes" id="UP000676478">
    <property type="component" value="Unassembled WGS sequence"/>
</dbReference>
<dbReference type="InterPro" id="IPR010387">
    <property type="entry name" value="QueT"/>
</dbReference>
<evidence type="ECO:0000313" key="5">
    <source>
        <dbReference type="EMBL" id="TOZ04241.1"/>
    </source>
</evidence>
<dbReference type="EMBL" id="QFDK01000006">
    <property type="protein sequence ID" value="TOZ04241.1"/>
    <property type="molecule type" value="Genomic_DNA"/>
</dbReference>
<reference evidence="2" key="5">
    <citation type="submission" date="2022-09" db="EMBL/GenBank/DDBJ databases">
        <title>Genome-inferred correspondence between phylogeny and metabolic traits in the wild Drosophila gut microbiome.</title>
        <authorList>
            <person name="Bueno E."/>
            <person name="Blow F."/>
            <person name="Douglas A.E."/>
        </authorList>
    </citation>
    <scope>NUCLEOTIDE SEQUENCE</scope>
    <source>
        <strain evidence="2">Dm-2019-70</strain>
    </source>
</reference>
<reference evidence="3 7" key="1">
    <citation type="submission" date="2017-09" db="EMBL/GenBank/DDBJ databases">
        <title>Genome sequence of Lactobacillus brevis D7.</title>
        <authorList>
            <person name="Kwon M.-S."/>
            <person name="Lim S.K."/>
            <person name="Choi H.-J."/>
        </authorList>
    </citation>
    <scope>NUCLEOTIDE SEQUENCE [LARGE SCALE GENOMIC DNA]</scope>
    <source>
        <strain evidence="3 7">D7</strain>
    </source>
</reference>
<dbReference type="OMA" id="MITVAIE"/>
<evidence type="ECO:0000313" key="4">
    <source>
        <dbReference type="EMBL" id="QCZ54365.1"/>
    </source>
</evidence>
<dbReference type="AlphaFoldDB" id="A0A0C1PSI8"/>